<keyword evidence="3" id="KW-0687">Ribonucleoprotein</keyword>
<dbReference type="CDD" id="cd00463">
    <property type="entry name" value="Ribosomal_L31e"/>
    <property type="match status" value="1"/>
</dbReference>
<reference evidence="4" key="1">
    <citation type="submission" date="2021-02" db="EMBL/GenBank/DDBJ databases">
        <authorList>
            <person name="Dougan E. K."/>
            <person name="Rhodes N."/>
            <person name="Thang M."/>
            <person name="Chan C."/>
        </authorList>
    </citation>
    <scope>NUCLEOTIDE SEQUENCE</scope>
</reference>
<sequence>MFAMLAMTKGSFQHANMVGAVFVLRHFLLKALQKARAPIIPSKSGYWTAATMAKTAAKKGSRASKEPVTRDCTIHLHKHMQGTSFKKRAPKAIRCVRQFAAKVMLTKDVRVDTKLNKFLWSNGVRNVMRRVRVRLSRKRNEDEDAKEKFFTLIQHVPVESFKGLQTETVRDE</sequence>
<dbReference type="SUPFAM" id="SSF54575">
    <property type="entry name" value="Ribosomal protein L31e"/>
    <property type="match status" value="1"/>
</dbReference>
<dbReference type="Proteomes" id="UP000654075">
    <property type="component" value="Unassembled WGS sequence"/>
</dbReference>
<accession>A0A813EMV3</accession>
<dbReference type="Pfam" id="PF01198">
    <property type="entry name" value="Ribosomal_L31e"/>
    <property type="match status" value="1"/>
</dbReference>
<keyword evidence="5" id="KW-1185">Reference proteome</keyword>
<dbReference type="InterPro" id="IPR000054">
    <property type="entry name" value="Ribosomal_eL31"/>
</dbReference>
<dbReference type="PANTHER" id="PTHR10956:SF0">
    <property type="entry name" value="60S RIBOSOMAL PROTEIN L31"/>
    <property type="match status" value="1"/>
</dbReference>
<keyword evidence="2" id="KW-0689">Ribosomal protein</keyword>
<comment type="similarity">
    <text evidence="1">Belongs to the eukaryotic ribosomal protein eL31 family.</text>
</comment>
<evidence type="ECO:0000256" key="1">
    <source>
        <dbReference type="ARBA" id="ARBA00010808"/>
    </source>
</evidence>
<gene>
    <name evidence="4" type="ORF">PGLA1383_LOCUS17404</name>
</gene>
<evidence type="ECO:0000313" key="5">
    <source>
        <dbReference type="Proteomes" id="UP000654075"/>
    </source>
</evidence>
<comment type="caution">
    <text evidence="4">The sequence shown here is derived from an EMBL/GenBank/DDBJ whole genome shotgun (WGS) entry which is preliminary data.</text>
</comment>
<dbReference type="GO" id="GO:0003735">
    <property type="term" value="F:structural constituent of ribosome"/>
    <property type="evidence" value="ECO:0007669"/>
    <property type="project" value="InterPro"/>
</dbReference>
<dbReference type="OrthoDB" id="9739313at2759"/>
<evidence type="ECO:0000256" key="3">
    <source>
        <dbReference type="ARBA" id="ARBA00023274"/>
    </source>
</evidence>
<dbReference type="PANTHER" id="PTHR10956">
    <property type="entry name" value="60S RIBOSOMAL PROTEIN L31"/>
    <property type="match status" value="1"/>
</dbReference>
<proteinExistence type="inferred from homology"/>
<dbReference type="OMA" id="KFAMKEL"/>
<organism evidence="4 5">
    <name type="scientific">Polarella glacialis</name>
    <name type="common">Dinoflagellate</name>
    <dbReference type="NCBI Taxonomy" id="89957"/>
    <lineage>
        <taxon>Eukaryota</taxon>
        <taxon>Sar</taxon>
        <taxon>Alveolata</taxon>
        <taxon>Dinophyceae</taxon>
        <taxon>Suessiales</taxon>
        <taxon>Suessiaceae</taxon>
        <taxon>Polarella</taxon>
    </lineage>
</organism>
<evidence type="ECO:0000256" key="2">
    <source>
        <dbReference type="ARBA" id="ARBA00022980"/>
    </source>
</evidence>
<evidence type="ECO:0000313" key="4">
    <source>
        <dbReference type="EMBL" id="CAE8599022.1"/>
    </source>
</evidence>
<dbReference type="GO" id="GO:0022625">
    <property type="term" value="C:cytosolic large ribosomal subunit"/>
    <property type="evidence" value="ECO:0007669"/>
    <property type="project" value="TreeGrafter"/>
</dbReference>
<dbReference type="SMART" id="SM01380">
    <property type="entry name" value="Ribosomal_L31e"/>
    <property type="match status" value="1"/>
</dbReference>
<dbReference type="GO" id="GO:0002181">
    <property type="term" value="P:cytoplasmic translation"/>
    <property type="evidence" value="ECO:0007669"/>
    <property type="project" value="TreeGrafter"/>
</dbReference>
<dbReference type="FunFam" id="3.10.440.10:FF:000001">
    <property type="entry name" value="60S ribosomal protein L31"/>
    <property type="match status" value="1"/>
</dbReference>
<dbReference type="EMBL" id="CAJNNV010010773">
    <property type="protein sequence ID" value="CAE8599022.1"/>
    <property type="molecule type" value="Genomic_DNA"/>
</dbReference>
<protein>
    <recommendedName>
        <fullName evidence="6">60S ribosomal protein L31</fullName>
    </recommendedName>
</protein>
<dbReference type="InterPro" id="IPR023621">
    <property type="entry name" value="Ribosomal_eL31_dom_sf"/>
</dbReference>
<evidence type="ECO:0008006" key="6">
    <source>
        <dbReference type="Google" id="ProtNLM"/>
    </source>
</evidence>
<dbReference type="AlphaFoldDB" id="A0A813EMV3"/>
<name>A0A813EMV3_POLGL</name>
<dbReference type="Gene3D" id="3.10.440.10">
    <property type="match status" value="1"/>
</dbReference>